<evidence type="ECO:0000256" key="3">
    <source>
        <dbReference type="ARBA" id="ARBA00022457"/>
    </source>
</evidence>
<dbReference type="AlphaFoldDB" id="A0A172YK35"/>
<keyword evidence="9" id="KW-0234">DNA repair</keyword>
<dbReference type="GO" id="GO:0044716">
    <property type="term" value="F:8-oxo-GDP phosphatase activity"/>
    <property type="evidence" value="ECO:0007669"/>
    <property type="project" value="TreeGrafter"/>
</dbReference>
<dbReference type="Proteomes" id="UP000077875">
    <property type="component" value="Chromosome"/>
</dbReference>
<feature type="binding site" evidence="17">
    <location>
        <position position="121"/>
    </location>
    <ligand>
        <name>8-oxo-dGTP</name>
        <dbReference type="ChEBI" id="CHEBI:77896"/>
    </ligand>
</feature>
<evidence type="ECO:0000256" key="1">
    <source>
        <dbReference type="ARBA" id="ARBA00001946"/>
    </source>
</evidence>
<dbReference type="InterPro" id="IPR020084">
    <property type="entry name" value="NUDIX_hydrolase_CS"/>
</dbReference>
<dbReference type="GO" id="GO:0006260">
    <property type="term" value="P:DNA replication"/>
    <property type="evidence" value="ECO:0007669"/>
    <property type="project" value="UniProtKB-KW"/>
</dbReference>
<dbReference type="InterPro" id="IPR013785">
    <property type="entry name" value="Aldolase_TIM"/>
</dbReference>
<dbReference type="EC" id="3.6.1.55" evidence="12"/>
<dbReference type="InterPro" id="IPR036206">
    <property type="entry name" value="ThiamineP_synth_sf"/>
</dbReference>
<dbReference type="InterPro" id="IPR022998">
    <property type="entry name" value="ThiamineP_synth_TenI"/>
</dbReference>
<dbReference type="CDD" id="cd00564">
    <property type="entry name" value="TMP_TenI"/>
    <property type="match status" value="1"/>
</dbReference>
<feature type="binding site" evidence="18">
    <location>
        <position position="39"/>
    </location>
    <ligand>
        <name>Mg(2+)</name>
        <dbReference type="ChEBI" id="CHEBI:18420"/>
    </ligand>
</feature>
<name>A0A172YK35_9GAMM</name>
<protein>
    <recommendedName>
        <fullName evidence="13">8-oxo-dGTP diphosphatase</fullName>
        <ecNumber evidence="12">3.6.1.55</ecNumber>
    </recommendedName>
    <alternativeName>
        <fullName evidence="16">7,8-dihydro-8-oxoguanine-triphosphatase</fullName>
    </alternativeName>
    <alternativeName>
        <fullName evidence="15">Mutator protein MutT</fullName>
    </alternativeName>
    <alternativeName>
        <fullName evidence="14">dGTP pyrophosphohydrolase</fullName>
    </alternativeName>
</protein>
<dbReference type="Pfam" id="PF02581">
    <property type="entry name" value="TMP-TENI"/>
    <property type="match status" value="1"/>
</dbReference>
<evidence type="ECO:0000256" key="12">
    <source>
        <dbReference type="ARBA" id="ARBA00038905"/>
    </source>
</evidence>
<evidence type="ECO:0000256" key="2">
    <source>
        <dbReference type="ARBA" id="ARBA00005582"/>
    </source>
</evidence>
<dbReference type="FunFam" id="3.90.79.10:FF:000014">
    <property type="entry name" value="8-oxo-dGTP diphosphatase MutT"/>
    <property type="match status" value="1"/>
</dbReference>
<dbReference type="EMBL" id="CP015243">
    <property type="protein sequence ID" value="ANF59580.1"/>
    <property type="molecule type" value="Genomic_DNA"/>
</dbReference>
<dbReference type="SUPFAM" id="SSF55811">
    <property type="entry name" value="Nudix"/>
    <property type="match status" value="1"/>
</dbReference>
<dbReference type="CDD" id="cd03425">
    <property type="entry name" value="NUDIX_MutT_NudA_like"/>
    <property type="match status" value="1"/>
</dbReference>
<keyword evidence="6" id="KW-0227">DNA damage</keyword>
<dbReference type="GO" id="GO:0035539">
    <property type="term" value="F:8-oxo-7,8-dihydrodeoxyguanosine triphosphate pyrophosphatase activity"/>
    <property type="evidence" value="ECO:0007669"/>
    <property type="project" value="UniProtKB-EC"/>
</dbReference>
<keyword evidence="3" id="KW-0515">Mutator protein</keyword>
<dbReference type="PANTHER" id="PTHR47707:SF1">
    <property type="entry name" value="NUDIX HYDROLASE FAMILY PROTEIN"/>
    <property type="match status" value="1"/>
</dbReference>
<dbReference type="PROSITE" id="PS51462">
    <property type="entry name" value="NUDIX"/>
    <property type="match status" value="1"/>
</dbReference>
<reference evidence="20 21" key="1">
    <citation type="submission" date="2016-04" db="EMBL/GenBank/DDBJ databases">
        <title>Complete Genome Sequence of Halotalea alkalilenta IHB B 13600.</title>
        <authorList>
            <person name="Swarnkar M.K."/>
            <person name="Sharma A."/>
            <person name="Kaushal K."/>
            <person name="Soni R."/>
            <person name="Rana S."/>
            <person name="Singh A.K."/>
            <person name="Gulati A."/>
        </authorList>
    </citation>
    <scope>NUCLEOTIDE SEQUENCE [LARGE SCALE GENOMIC DNA]</scope>
    <source>
        <strain evidence="20 21">IHB B 13600</strain>
    </source>
</reference>
<accession>A0A172YK35</accession>
<feature type="domain" description="Nudix hydrolase" evidence="19">
    <location>
        <begin position="4"/>
        <end position="130"/>
    </location>
</feature>
<evidence type="ECO:0000256" key="5">
    <source>
        <dbReference type="ARBA" id="ARBA00022723"/>
    </source>
</evidence>
<organism evidence="20 21">
    <name type="scientific">Halotalea alkalilenta</name>
    <dbReference type="NCBI Taxonomy" id="376489"/>
    <lineage>
        <taxon>Bacteria</taxon>
        <taxon>Pseudomonadati</taxon>
        <taxon>Pseudomonadota</taxon>
        <taxon>Gammaproteobacteria</taxon>
        <taxon>Oceanospirillales</taxon>
        <taxon>Halomonadaceae</taxon>
        <taxon>Halotalea</taxon>
    </lineage>
</organism>
<keyword evidence="5 18" id="KW-0479">Metal-binding</keyword>
<evidence type="ECO:0000256" key="18">
    <source>
        <dbReference type="PIRSR" id="PIRSR603561-2"/>
    </source>
</evidence>
<dbReference type="PANTHER" id="PTHR47707">
    <property type="entry name" value="8-OXO-DGTP DIPHOSPHATASE"/>
    <property type="match status" value="1"/>
</dbReference>
<comment type="cofactor">
    <cofactor evidence="1 18">
        <name>Mg(2+)</name>
        <dbReference type="ChEBI" id="CHEBI:18420"/>
    </cofactor>
</comment>
<evidence type="ECO:0000256" key="13">
    <source>
        <dbReference type="ARBA" id="ARBA00040794"/>
    </source>
</evidence>
<comment type="catalytic activity">
    <reaction evidence="11">
        <text>8-oxo-GTP + H2O = 8-oxo-GMP + diphosphate + H(+)</text>
        <dbReference type="Rhea" id="RHEA:67616"/>
        <dbReference type="ChEBI" id="CHEBI:15377"/>
        <dbReference type="ChEBI" id="CHEBI:15378"/>
        <dbReference type="ChEBI" id="CHEBI:33019"/>
        <dbReference type="ChEBI" id="CHEBI:143553"/>
        <dbReference type="ChEBI" id="CHEBI:145694"/>
    </reaction>
</comment>
<dbReference type="InterPro" id="IPR000086">
    <property type="entry name" value="NUDIX_hydrolase_dom"/>
</dbReference>
<dbReference type="GO" id="GO:0008413">
    <property type="term" value="F:8-oxo-7,8-dihydroguanosine triphosphate pyrophosphatase activity"/>
    <property type="evidence" value="ECO:0007669"/>
    <property type="project" value="InterPro"/>
</dbReference>
<proteinExistence type="inferred from homology"/>
<evidence type="ECO:0000256" key="15">
    <source>
        <dbReference type="ARBA" id="ARBA00041979"/>
    </source>
</evidence>
<dbReference type="NCBIfam" id="TIGR00586">
    <property type="entry name" value="mutt"/>
    <property type="match status" value="1"/>
</dbReference>
<evidence type="ECO:0000256" key="8">
    <source>
        <dbReference type="ARBA" id="ARBA00022842"/>
    </source>
</evidence>
<feature type="binding site" evidence="17">
    <location>
        <position position="25"/>
    </location>
    <ligand>
        <name>8-oxo-dGTP</name>
        <dbReference type="ChEBI" id="CHEBI:77896"/>
    </ligand>
</feature>
<feature type="binding site" evidence="17">
    <location>
        <begin position="36"/>
        <end position="39"/>
    </location>
    <ligand>
        <name>8-oxo-dGTP</name>
        <dbReference type="ChEBI" id="CHEBI:77896"/>
    </ligand>
</feature>
<evidence type="ECO:0000256" key="17">
    <source>
        <dbReference type="PIRSR" id="PIRSR603561-1"/>
    </source>
</evidence>
<dbReference type="Pfam" id="PF14815">
    <property type="entry name" value="NUDIX_4"/>
    <property type="match status" value="1"/>
</dbReference>
<evidence type="ECO:0000256" key="9">
    <source>
        <dbReference type="ARBA" id="ARBA00023204"/>
    </source>
</evidence>
<dbReference type="InterPro" id="IPR047127">
    <property type="entry name" value="MutT-like"/>
</dbReference>
<evidence type="ECO:0000256" key="16">
    <source>
        <dbReference type="ARBA" id="ARBA00042798"/>
    </source>
</evidence>
<evidence type="ECO:0000256" key="11">
    <source>
        <dbReference type="ARBA" id="ARBA00036904"/>
    </source>
</evidence>
<sequence>MPKRRVHVVAAAIYNGDERVFLSRRPSYVDQGGLWEFPGGKLHPHETGLEALKRELNEELGIHVKRAQPLIRVHHEYTDKHILLDVWGVRDFEGEPYGREGQVVRWVPVAELGRYNFPAANLPIIKAVALPHAYMITADQADETRFETDLAAALERHRPKLVRLRDTALDAEAYAARAERAVDICRRAGAQLMLGHRGSDVEAMVALVERLDAGGLHLGSDQLGVLERRPLEGSRWLGASVHDAAGLAQAERLDCDFAVLSPVRATGSHPDAQPLGWHGLQQMIEHVRLPVFALGGLGLEDIDHARGVGAQGVAAISAFER</sequence>
<keyword evidence="4" id="KW-0235">DNA replication</keyword>
<dbReference type="NCBIfam" id="NF006530">
    <property type="entry name" value="PRK08999.1"/>
    <property type="match status" value="1"/>
</dbReference>
<evidence type="ECO:0000256" key="14">
    <source>
        <dbReference type="ARBA" id="ARBA00041592"/>
    </source>
</evidence>
<feature type="binding site" evidence="18">
    <location>
        <position position="59"/>
    </location>
    <ligand>
        <name>Mg(2+)</name>
        <dbReference type="ChEBI" id="CHEBI:18420"/>
    </ligand>
</feature>
<dbReference type="GO" id="GO:0009228">
    <property type="term" value="P:thiamine biosynthetic process"/>
    <property type="evidence" value="ECO:0007669"/>
    <property type="project" value="UniProtKB-KW"/>
</dbReference>
<evidence type="ECO:0000256" key="4">
    <source>
        <dbReference type="ARBA" id="ARBA00022705"/>
    </source>
</evidence>
<comment type="catalytic activity">
    <reaction evidence="10">
        <text>8-oxo-dGTP + H2O = 8-oxo-dGMP + diphosphate + H(+)</text>
        <dbReference type="Rhea" id="RHEA:31575"/>
        <dbReference type="ChEBI" id="CHEBI:15377"/>
        <dbReference type="ChEBI" id="CHEBI:15378"/>
        <dbReference type="ChEBI" id="CHEBI:33019"/>
        <dbReference type="ChEBI" id="CHEBI:63224"/>
        <dbReference type="ChEBI" id="CHEBI:77896"/>
        <dbReference type="EC" id="3.6.1.55"/>
    </reaction>
</comment>
<dbReference type="STRING" id="376489.A5892_08805"/>
<dbReference type="GO" id="GO:0006281">
    <property type="term" value="P:DNA repair"/>
    <property type="evidence" value="ECO:0007669"/>
    <property type="project" value="UniProtKB-KW"/>
</dbReference>
<keyword evidence="8 18" id="KW-0460">Magnesium</keyword>
<dbReference type="GO" id="GO:0044715">
    <property type="term" value="F:8-oxo-dGDP phosphatase activity"/>
    <property type="evidence" value="ECO:0007669"/>
    <property type="project" value="TreeGrafter"/>
</dbReference>
<dbReference type="Gene3D" id="3.90.79.10">
    <property type="entry name" value="Nucleoside Triphosphate Pyrophosphohydrolase"/>
    <property type="match status" value="1"/>
</dbReference>
<keyword evidence="7" id="KW-0378">Hydrolase</keyword>
<dbReference type="GO" id="GO:0046872">
    <property type="term" value="F:metal ion binding"/>
    <property type="evidence" value="ECO:0007669"/>
    <property type="project" value="UniProtKB-KW"/>
</dbReference>
<dbReference type="InterPro" id="IPR003561">
    <property type="entry name" value="Mutator_MutT"/>
</dbReference>
<dbReference type="InterPro" id="IPR029119">
    <property type="entry name" value="MutY_C"/>
</dbReference>
<keyword evidence="21" id="KW-1185">Reference proteome</keyword>
<dbReference type="SUPFAM" id="SSF51391">
    <property type="entry name" value="Thiamin phosphate synthase"/>
    <property type="match status" value="1"/>
</dbReference>
<gene>
    <name evidence="20" type="ORF">A5892_08805</name>
</gene>
<dbReference type="KEGG" id="haa:A5892_08805"/>
<evidence type="ECO:0000313" key="21">
    <source>
        <dbReference type="Proteomes" id="UP000077875"/>
    </source>
</evidence>
<evidence type="ECO:0000256" key="10">
    <source>
        <dbReference type="ARBA" id="ARBA00035861"/>
    </source>
</evidence>
<evidence type="ECO:0000256" key="7">
    <source>
        <dbReference type="ARBA" id="ARBA00022801"/>
    </source>
</evidence>
<evidence type="ECO:0000259" key="19">
    <source>
        <dbReference type="PROSITE" id="PS51462"/>
    </source>
</evidence>
<evidence type="ECO:0000313" key="20">
    <source>
        <dbReference type="EMBL" id="ANF59580.1"/>
    </source>
</evidence>
<evidence type="ECO:0000256" key="6">
    <source>
        <dbReference type="ARBA" id="ARBA00022763"/>
    </source>
</evidence>
<dbReference type="Gene3D" id="3.20.20.70">
    <property type="entry name" value="Aldolase class I"/>
    <property type="match status" value="1"/>
</dbReference>
<dbReference type="InterPro" id="IPR015797">
    <property type="entry name" value="NUDIX_hydrolase-like_dom_sf"/>
</dbReference>
<dbReference type="PROSITE" id="PS00893">
    <property type="entry name" value="NUDIX_BOX"/>
    <property type="match status" value="1"/>
</dbReference>
<comment type="similarity">
    <text evidence="2">Belongs to the Nudix hydrolase family.</text>
</comment>